<accession>A0A224Y050</accession>
<evidence type="ECO:0008006" key="3">
    <source>
        <dbReference type="Google" id="ProtNLM"/>
    </source>
</evidence>
<dbReference type="EMBL" id="GFTR01002184">
    <property type="protein sequence ID" value="JAW14242.1"/>
    <property type="molecule type" value="Transcribed_RNA"/>
</dbReference>
<keyword evidence="1" id="KW-0732">Signal</keyword>
<organism evidence="2">
    <name type="scientific">Panstrongylus lignarius</name>
    <dbReference type="NCBI Taxonomy" id="156445"/>
    <lineage>
        <taxon>Eukaryota</taxon>
        <taxon>Metazoa</taxon>
        <taxon>Ecdysozoa</taxon>
        <taxon>Arthropoda</taxon>
        <taxon>Hexapoda</taxon>
        <taxon>Insecta</taxon>
        <taxon>Pterygota</taxon>
        <taxon>Neoptera</taxon>
        <taxon>Paraneoptera</taxon>
        <taxon>Hemiptera</taxon>
        <taxon>Heteroptera</taxon>
        <taxon>Panheteroptera</taxon>
        <taxon>Cimicomorpha</taxon>
        <taxon>Reduviidae</taxon>
        <taxon>Triatominae</taxon>
        <taxon>Panstrongylus</taxon>
    </lineage>
</organism>
<proteinExistence type="predicted"/>
<feature type="chain" id="PRO_5012104016" description="Secreted protein" evidence="1">
    <location>
        <begin position="18"/>
        <end position="129"/>
    </location>
</feature>
<evidence type="ECO:0000256" key="1">
    <source>
        <dbReference type="SAM" id="SignalP"/>
    </source>
</evidence>
<feature type="signal peptide" evidence="1">
    <location>
        <begin position="1"/>
        <end position="17"/>
    </location>
</feature>
<name>A0A224Y050_9HEMI</name>
<protein>
    <recommendedName>
        <fullName evidence="3">Secreted protein</fullName>
    </recommendedName>
</protein>
<evidence type="ECO:0000313" key="2">
    <source>
        <dbReference type="EMBL" id="JAW14242.1"/>
    </source>
</evidence>
<reference evidence="2" key="1">
    <citation type="journal article" date="2018" name="PLoS Negl. Trop. Dis.">
        <title>An insight into the salivary gland and fat body transcriptome of Panstrongylus lignarius (Hemiptera: Heteroptera), the main vector of Chagas disease in Peru.</title>
        <authorList>
            <person name="Nevoa J.C."/>
            <person name="Mendes M.T."/>
            <person name="da Silva M.V."/>
            <person name="Soares S.C."/>
            <person name="Oliveira C.J.F."/>
            <person name="Ribeiro J.M.C."/>
        </authorList>
    </citation>
    <scope>NUCLEOTIDE SEQUENCE</scope>
</reference>
<sequence length="129" mass="14560">MFCIFFFILFFLRQTKFTLQAIHNNCGKIFVVSCFNNISLAIIGNNGHNIARFFVLKVLPKTLAGTIGPQMPNEYNSQQTFGKHLTTLNKEILGFSISSSLKSLFKTVCILYFSNRNFITSLAFSSISL</sequence>
<dbReference type="AlphaFoldDB" id="A0A224Y050"/>